<evidence type="ECO:0000313" key="3">
    <source>
        <dbReference type="EMBL" id="HGT47624.1"/>
    </source>
</evidence>
<dbReference type="SUPFAM" id="SSF53756">
    <property type="entry name" value="UDP-Glycosyltransferase/glycogen phosphorylase"/>
    <property type="match status" value="1"/>
</dbReference>
<keyword evidence="3" id="KW-0808">Transferase</keyword>
<evidence type="ECO:0000259" key="2">
    <source>
        <dbReference type="Pfam" id="PF13439"/>
    </source>
</evidence>
<dbReference type="PANTHER" id="PTHR45947">
    <property type="entry name" value="SULFOQUINOVOSYL TRANSFERASE SQD2"/>
    <property type="match status" value="1"/>
</dbReference>
<accession>A0A832DKB6</accession>
<name>A0A832DKB6_9BACT</name>
<evidence type="ECO:0000259" key="1">
    <source>
        <dbReference type="Pfam" id="PF00534"/>
    </source>
</evidence>
<dbReference type="CDD" id="cd03801">
    <property type="entry name" value="GT4_PimA-like"/>
    <property type="match status" value="1"/>
</dbReference>
<dbReference type="InterPro" id="IPR001296">
    <property type="entry name" value="Glyco_trans_1"/>
</dbReference>
<dbReference type="Gene3D" id="3.40.50.2000">
    <property type="entry name" value="Glycogen Phosphorylase B"/>
    <property type="match status" value="2"/>
</dbReference>
<feature type="domain" description="Glycosyltransferase subfamily 4-like N-terminal" evidence="2">
    <location>
        <begin position="14"/>
        <end position="187"/>
    </location>
</feature>
<protein>
    <submittedName>
        <fullName evidence="3">Glycosyltransferase family 1 protein</fullName>
    </submittedName>
</protein>
<sequence length="398" mass="45395">MKVAQVTPYYHPSIGGVAGVAKYIAEELVNRGHEVDVITAYRDHKERPKLNAPRKEIINGVNVYRYRSILNIGHMSYMPGLIPHFIKNKYDVIHYHSYRHPLCDVSAFFGKIKGSVNILHSHGPFFERGEISRLKHFLYDSYDKIASLTTLQWTDKIIAFNGYEINNYMRLVNDRNKIELIYNAANPQSFQKYDTQDFIKKYGLENKKIILCLGILNASKRQDLLIEALPLIIKEVPDAFLILVGPDGGYLEKVNEAAKRLNMFQYFKYLGPISDLEKNQAFDSAKLFTLTSDKDAYPLVIAEAMAHNLPVVATDARGPKDMIHDSIDGFVVPKRDIKAIADAIIKLLKDDELRKKMGINARLNAEKNHSAIGAVDKLEKIYFELYNLKKKFVNGKNS</sequence>
<feature type="domain" description="Glycosyl transferase family 1" evidence="1">
    <location>
        <begin position="196"/>
        <end position="362"/>
    </location>
</feature>
<reference evidence="3" key="1">
    <citation type="journal article" date="2020" name="mSystems">
        <title>Genome- and Community-Level Interaction Insights into Carbon Utilization and Element Cycling Functions of Hydrothermarchaeota in Hydrothermal Sediment.</title>
        <authorList>
            <person name="Zhou Z."/>
            <person name="Liu Y."/>
            <person name="Xu W."/>
            <person name="Pan J."/>
            <person name="Luo Z.H."/>
            <person name="Li M."/>
        </authorList>
    </citation>
    <scope>NUCLEOTIDE SEQUENCE [LARGE SCALE GENOMIC DNA]</scope>
    <source>
        <strain evidence="3">SpSt-500</strain>
    </source>
</reference>
<comment type="caution">
    <text evidence="3">The sequence shown here is derived from an EMBL/GenBank/DDBJ whole genome shotgun (WGS) entry which is preliminary data.</text>
</comment>
<dbReference type="Pfam" id="PF00534">
    <property type="entry name" value="Glycos_transf_1"/>
    <property type="match status" value="1"/>
</dbReference>
<dbReference type="EMBL" id="DSVI01000007">
    <property type="protein sequence ID" value="HGT47624.1"/>
    <property type="molecule type" value="Genomic_DNA"/>
</dbReference>
<dbReference type="AlphaFoldDB" id="A0A832DKB6"/>
<dbReference type="GO" id="GO:0016758">
    <property type="term" value="F:hexosyltransferase activity"/>
    <property type="evidence" value="ECO:0007669"/>
    <property type="project" value="TreeGrafter"/>
</dbReference>
<dbReference type="Pfam" id="PF13439">
    <property type="entry name" value="Glyco_transf_4"/>
    <property type="match status" value="1"/>
</dbReference>
<organism evidence="3">
    <name type="scientific">Ignavibacterium album</name>
    <dbReference type="NCBI Taxonomy" id="591197"/>
    <lineage>
        <taxon>Bacteria</taxon>
        <taxon>Pseudomonadati</taxon>
        <taxon>Ignavibacteriota</taxon>
        <taxon>Ignavibacteria</taxon>
        <taxon>Ignavibacteriales</taxon>
        <taxon>Ignavibacteriaceae</taxon>
        <taxon>Ignavibacterium</taxon>
    </lineage>
</organism>
<dbReference type="InterPro" id="IPR050194">
    <property type="entry name" value="Glycosyltransferase_grp1"/>
</dbReference>
<dbReference type="PANTHER" id="PTHR45947:SF3">
    <property type="entry name" value="SULFOQUINOVOSYL TRANSFERASE SQD2"/>
    <property type="match status" value="1"/>
</dbReference>
<gene>
    <name evidence="3" type="ORF">ENS56_06290</name>
</gene>
<proteinExistence type="predicted"/>
<dbReference type="InterPro" id="IPR028098">
    <property type="entry name" value="Glyco_trans_4-like_N"/>
</dbReference>